<accession>A0A9P6JXT5</accession>
<evidence type="ECO:0000313" key="2">
    <source>
        <dbReference type="EMBL" id="KAF9537145.1"/>
    </source>
</evidence>
<keyword evidence="1" id="KW-0175">Coiled coil</keyword>
<evidence type="ECO:0000256" key="1">
    <source>
        <dbReference type="SAM" id="Coils"/>
    </source>
</evidence>
<dbReference type="Proteomes" id="UP000723463">
    <property type="component" value="Unassembled WGS sequence"/>
</dbReference>
<dbReference type="AlphaFoldDB" id="A0A9P6JXT5"/>
<gene>
    <name evidence="2" type="ORF">EC957_008778</name>
</gene>
<dbReference type="EMBL" id="JAAAXW010000452">
    <property type="protein sequence ID" value="KAF9537145.1"/>
    <property type="molecule type" value="Genomic_DNA"/>
</dbReference>
<keyword evidence="3" id="KW-1185">Reference proteome</keyword>
<proteinExistence type="predicted"/>
<organism evidence="2 3">
    <name type="scientific">Mortierella hygrophila</name>
    <dbReference type="NCBI Taxonomy" id="979708"/>
    <lineage>
        <taxon>Eukaryota</taxon>
        <taxon>Fungi</taxon>
        <taxon>Fungi incertae sedis</taxon>
        <taxon>Mucoromycota</taxon>
        <taxon>Mortierellomycotina</taxon>
        <taxon>Mortierellomycetes</taxon>
        <taxon>Mortierellales</taxon>
        <taxon>Mortierellaceae</taxon>
        <taxon>Mortierella</taxon>
    </lineage>
</organism>
<name>A0A9P6JXT5_9FUNG</name>
<reference evidence="2" key="1">
    <citation type="journal article" date="2020" name="Fungal Divers.">
        <title>Resolving the Mortierellaceae phylogeny through synthesis of multi-gene phylogenetics and phylogenomics.</title>
        <authorList>
            <person name="Vandepol N."/>
            <person name="Liber J."/>
            <person name="Desiro A."/>
            <person name="Na H."/>
            <person name="Kennedy M."/>
            <person name="Barry K."/>
            <person name="Grigoriev I.V."/>
            <person name="Miller A.N."/>
            <person name="O'Donnell K."/>
            <person name="Stajich J.E."/>
            <person name="Bonito G."/>
        </authorList>
    </citation>
    <scope>NUCLEOTIDE SEQUENCE</scope>
    <source>
        <strain evidence="2">NRRL 2591</strain>
    </source>
</reference>
<evidence type="ECO:0000313" key="3">
    <source>
        <dbReference type="Proteomes" id="UP000723463"/>
    </source>
</evidence>
<feature type="coiled-coil region" evidence="1">
    <location>
        <begin position="62"/>
        <end position="89"/>
    </location>
</feature>
<protein>
    <submittedName>
        <fullName evidence="2">Uncharacterized protein</fullName>
    </submittedName>
</protein>
<sequence length="91" mass="9963">MPEASKRLAQLLAQQTALTADIAKVSTLAKPLCGQAELEGTAVVQDREKLRQERHAHASKFMEAIQKNLDEDSALLAKLQAEIKEVNALIN</sequence>
<comment type="caution">
    <text evidence="2">The sequence shown here is derived from an EMBL/GenBank/DDBJ whole genome shotgun (WGS) entry which is preliminary data.</text>
</comment>